<keyword evidence="4" id="KW-0969">Cilium</keyword>
<feature type="compositionally biased region" description="Basic and acidic residues" evidence="9">
    <location>
        <begin position="446"/>
        <end position="461"/>
    </location>
</feature>
<evidence type="ECO:0000313" key="12">
    <source>
        <dbReference type="Proteomes" id="UP000265200"/>
    </source>
</evidence>
<comment type="similarity">
    <text evidence="6">Belongs to the CFAP45 family.</text>
</comment>
<feature type="domain" description="Trichohyalin-plectin-homology" evidence="10">
    <location>
        <begin position="185"/>
        <end position="520"/>
    </location>
</feature>
<feature type="compositionally biased region" description="Basic and acidic residues" evidence="9">
    <location>
        <begin position="158"/>
        <end position="168"/>
    </location>
</feature>
<dbReference type="PANTHER" id="PTHR15504:SF0">
    <property type="entry name" value="CILIA- AND FLAGELLA-ASSOCIATED PROTEIN 45"/>
    <property type="match status" value="1"/>
</dbReference>
<dbReference type="PANTHER" id="PTHR15504">
    <property type="entry name" value="NASOPHARYNGEAL EPITHELIUM SPECIFIC PROTEIN 1"/>
    <property type="match status" value="1"/>
</dbReference>
<reference evidence="11" key="3">
    <citation type="submission" date="2025-08" db="UniProtKB">
        <authorList>
            <consortium name="Ensembl"/>
        </authorList>
    </citation>
    <scope>IDENTIFICATION</scope>
    <source>
        <strain evidence="11">HSOK</strain>
    </source>
</reference>
<evidence type="ECO:0000259" key="10">
    <source>
        <dbReference type="Pfam" id="PF13868"/>
    </source>
</evidence>
<sequence>MPSCRPKGGKTPLSSPKKENSTTGGMDPSHEKHKEETILIISKDLIRTLRIPRKDPPKKSITLPSAEFEQIISASRFLTQEEREALKKTYQKEREEKLRAAEEEKSRIQEAELSQSKNRELSDLELEAQKRAQRLVERAEALKMEQEEEIKQLNQVGSHRETEGEGRPPIHHSATETWVCVLSRQLILGTQCQATCDAQIEEKDQIKVELAEEEKRLDTLMEKERRKALESLEKMEELRKQQLIRGRQEICDQILLNLEERQLQEEIKEQEKLKLCQDQDRKNLEDLKTLEKKMLEKKLLQEEIIRINAEVAKAKERRAEEERLADTRAMEYLQKKLEREAEYEAEQKRIKKEKEMEIARLRAQQQRAKDHKAEQDEIRAKRNQEAEERRWRQKEKELAIKKAREEAKLRAARLEQVQNKEHCLSIEAGREKAAFERVLEVQQEEMAKQKENEERKREKAQQHALAIRQQVKERELSAAARRKETFKEADRQMEEARHRQMKLAEIKEKKLQQLRDVGLSEKYCAQVERKAQKLFQPYLKN</sequence>
<evidence type="ECO:0000256" key="9">
    <source>
        <dbReference type="SAM" id="MobiDB-lite"/>
    </source>
</evidence>
<dbReference type="InterPro" id="IPR033253">
    <property type="entry name" value="CFAP45"/>
</dbReference>
<feature type="compositionally biased region" description="Basic and acidic residues" evidence="9">
    <location>
        <begin position="91"/>
        <end position="110"/>
    </location>
</feature>
<reference evidence="11 12" key="2">
    <citation type="submission" date="2017-04" db="EMBL/GenBank/DDBJ databases">
        <title>CpG methylation of centromeres and impact of large insertions on vertebrate speciation.</title>
        <authorList>
            <person name="Ichikawa K."/>
            <person name="Yoshimura J."/>
            <person name="Morishita S."/>
        </authorList>
    </citation>
    <scope>NUCLEOTIDE SEQUENCE</scope>
    <source>
        <strain evidence="11 12">HSOK</strain>
    </source>
</reference>
<reference key="1">
    <citation type="journal article" date="2007" name="Nature">
        <title>The medaka draft genome and insights into vertebrate genome evolution.</title>
        <authorList>
            <person name="Kasahara M."/>
            <person name="Naruse K."/>
            <person name="Sasaki S."/>
            <person name="Nakatani Y."/>
            <person name="Qu W."/>
            <person name="Ahsan B."/>
            <person name="Yamada T."/>
            <person name="Nagayasu Y."/>
            <person name="Doi K."/>
            <person name="Kasai Y."/>
            <person name="Jindo T."/>
            <person name="Kobayashi D."/>
            <person name="Shimada A."/>
            <person name="Toyoda A."/>
            <person name="Kuroki Y."/>
            <person name="Fujiyama A."/>
            <person name="Sasaki T."/>
            <person name="Shimizu A."/>
            <person name="Asakawa S."/>
            <person name="Shimizu N."/>
            <person name="Hashimoto S."/>
            <person name="Yang J."/>
            <person name="Lee Y."/>
            <person name="Matsushima K."/>
            <person name="Sugano S."/>
            <person name="Sakaizumi M."/>
            <person name="Narita T."/>
            <person name="Ohishi K."/>
            <person name="Haga S."/>
            <person name="Ohta F."/>
            <person name="Nomoto H."/>
            <person name="Nogata K."/>
            <person name="Morishita T."/>
            <person name="Endo T."/>
            <person name="Shin-I T."/>
            <person name="Takeda H."/>
            <person name="Morishita S."/>
            <person name="Kohara Y."/>
        </authorList>
    </citation>
    <scope>NUCLEOTIDE SEQUENCE [LARGE SCALE GENOMIC DNA]</scope>
    <source>
        <strain>Hd-rR</strain>
    </source>
</reference>
<feature type="region of interest" description="Disordered" evidence="9">
    <location>
        <begin position="91"/>
        <end position="119"/>
    </location>
</feature>
<dbReference type="Proteomes" id="UP000265200">
    <property type="component" value="Chromosome 13"/>
</dbReference>
<organism evidence="11 12">
    <name type="scientific">Oryzias latipes</name>
    <name type="common">Japanese rice fish</name>
    <name type="synonym">Japanese killifish</name>
    <dbReference type="NCBI Taxonomy" id="8090"/>
    <lineage>
        <taxon>Eukaryota</taxon>
        <taxon>Metazoa</taxon>
        <taxon>Chordata</taxon>
        <taxon>Craniata</taxon>
        <taxon>Vertebrata</taxon>
        <taxon>Euteleostomi</taxon>
        <taxon>Actinopterygii</taxon>
        <taxon>Neopterygii</taxon>
        <taxon>Teleostei</taxon>
        <taxon>Neoteleostei</taxon>
        <taxon>Acanthomorphata</taxon>
        <taxon>Ovalentaria</taxon>
        <taxon>Atherinomorphae</taxon>
        <taxon>Beloniformes</taxon>
        <taxon>Adrianichthyidae</taxon>
        <taxon>Oryziinae</taxon>
        <taxon>Oryzias</taxon>
    </lineage>
</organism>
<evidence type="ECO:0000256" key="4">
    <source>
        <dbReference type="ARBA" id="ARBA00023069"/>
    </source>
</evidence>
<feature type="region of interest" description="Disordered" evidence="9">
    <location>
        <begin position="446"/>
        <end position="497"/>
    </location>
</feature>
<name>A0A3P9IFQ9_ORYLA</name>
<proteinExistence type="inferred from homology"/>
<feature type="compositionally biased region" description="Basic and acidic residues" evidence="9">
    <location>
        <begin position="470"/>
        <end position="497"/>
    </location>
</feature>
<keyword evidence="3 8" id="KW-0175">Coiled coil</keyword>
<evidence type="ECO:0000256" key="5">
    <source>
        <dbReference type="ARBA" id="ARBA00023273"/>
    </source>
</evidence>
<feature type="region of interest" description="Disordered" evidence="9">
    <location>
        <begin position="365"/>
        <end position="390"/>
    </location>
</feature>
<evidence type="ECO:0000256" key="8">
    <source>
        <dbReference type="SAM" id="Coils"/>
    </source>
</evidence>
<evidence type="ECO:0000256" key="6">
    <source>
        <dbReference type="ARBA" id="ARBA00034116"/>
    </source>
</evidence>
<feature type="region of interest" description="Disordered" evidence="9">
    <location>
        <begin position="1"/>
        <end position="36"/>
    </location>
</feature>
<evidence type="ECO:0000256" key="1">
    <source>
        <dbReference type="ARBA" id="ARBA00004230"/>
    </source>
</evidence>
<dbReference type="AlphaFoldDB" id="A0A3P9IFQ9"/>
<dbReference type="Pfam" id="PF13868">
    <property type="entry name" value="TPH"/>
    <property type="match status" value="1"/>
</dbReference>
<keyword evidence="5" id="KW-0966">Cell projection</keyword>
<dbReference type="GO" id="GO:0031514">
    <property type="term" value="C:motile cilium"/>
    <property type="evidence" value="ECO:0007669"/>
    <property type="project" value="UniProtKB-SubCell"/>
</dbReference>
<feature type="coiled-coil region" evidence="8">
    <location>
        <begin position="196"/>
        <end position="241"/>
    </location>
</feature>
<evidence type="ECO:0000256" key="3">
    <source>
        <dbReference type="ARBA" id="ARBA00023054"/>
    </source>
</evidence>
<feature type="compositionally biased region" description="Basic and acidic residues" evidence="9">
    <location>
        <begin position="367"/>
        <end position="390"/>
    </location>
</feature>
<keyword evidence="2" id="KW-0282">Flagellum</keyword>
<evidence type="ECO:0000256" key="2">
    <source>
        <dbReference type="ARBA" id="ARBA00022846"/>
    </source>
</evidence>
<evidence type="ECO:0000313" key="11">
    <source>
        <dbReference type="Ensembl" id="ENSORLP00015018729.1"/>
    </source>
</evidence>
<protein>
    <recommendedName>
        <fullName evidence="7">Cilia- and flagella-associated protein 45</fullName>
    </recommendedName>
</protein>
<evidence type="ECO:0000256" key="7">
    <source>
        <dbReference type="ARBA" id="ARBA00034142"/>
    </source>
</evidence>
<accession>A0A3P9IFQ9</accession>
<reference evidence="11" key="4">
    <citation type="submission" date="2025-09" db="UniProtKB">
        <authorList>
            <consortium name="Ensembl"/>
        </authorList>
    </citation>
    <scope>IDENTIFICATION</scope>
    <source>
        <strain evidence="11">HSOK</strain>
    </source>
</reference>
<dbReference type="InterPro" id="IPR043597">
    <property type="entry name" value="TPH_dom"/>
</dbReference>
<feature type="region of interest" description="Disordered" evidence="9">
    <location>
        <begin position="150"/>
        <end position="171"/>
    </location>
</feature>
<dbReference type="Ensembl" id="ENSORLT00015027499.1">
    <property type="protein sequence ID" value="ENSORLP00015018729.1"/>
    <property type="gene ID" value="ENSORLG00015019790.1"/>
</dbReference>
<comment type="subcellular location">
    <subcellularLocation>
        <location evidence="1">Cell projection</location>
        <location evidence="1">Cilium</location>
        <location evidence="1">Flagellum</location>
    </subcellularLocation>
</comment>